<keyword evidence="6" id="KW-1185">Reference proteome</keyword>
<proteinExistence type="predicted"/>
<dbReference type="PRINTS" id="PR00038">
    <property type="entry name" value="HTHLUXR"/>
</dbReference>
<reference evidence="5 6" key="1">
    <citation type="submission" date="2023-07" db="EMBL/GenBank/DDBJ databases">
        <title>Sorghum-associated microbial communities from plants grown in Nebraska, USA.</title>
        <authorList>
            <person name="Schachtman D."/>
        </authorList>
    </citation>
    <scope>NUCLEOTIDE SEQUENCE [LARGE SCALE GENOMIC DNA]</scope>
    <source>
        <strain evidence="5 6">3262</strain>
    </source>
</reference>
<dbReference type="PANTHER" id="PTHR44688:SF16">
    <property type="entry name" value="DNA-BINDING TRANSCRIPTIONAL ACTIVATOR DEVR_DOSR"/>
    <property type="match status" value="1"/>
</dbReference>
<keyword evidence="3" id="KW-0804">Transcription</keyword>
<dbReference type="PROSITE" id="PS00622">
    <property type="entry name" value="HTH_LUXR_1"/>
    <property type="match status" value="1"/>
</dbReference>
<name>A0ABU1T6B1_9SPHI</name>
<dbReference type="Gene3D" id="1.10.10.10">
    <property type="entry name" value="Winged helix-like DNA-binding domain superfamily/Winged helix DNA-binding domain"/>
    <property type="match status" value="1"/>
</dbReference>
<dbReference type="SUPFAM" id="SSF55781">
    <property type="entry name" value="GAF domain-like"/>
    <property type="match status" value="1"/>
</dbReference>
<sequence length="257" mass="28930">MNSKKKKSAALLVSLRILNQIGASILSEFTIEQMIDTVYEHVNKLMDAYSFAIGIYNPVSERIEYIGARENNQKLPAFSIYAHSEERFSGWVFSHKKELLINDYENEYHLYLPHAITPMQGINPASLMYIPLFINKEVIGLLSVRTLEKNAYDPQSMEILKTLAVFIAKAIENTRVSNGNKPAISQVPERYLLNPLSARELDVLGLLSKGLTNRIIANDLFISPSTVKTHTLNIYQKLEAGNRTEAIIKAKAYGLIG</sequence>
<dbReference type="Pfam" id="PF13185">
    <property type="entry name" value="GAF_2"/>
    <property type="match status" value="1"/>
</dbReference>
<dbReference type="RefSeq" id="WP_310092115.1">
    <property type="nucleotide sequence ID" value="NZ_JAVDUU010000001.1"/>
</dbReference>
<dbReference type="SMART" id="SM00065">
    <property type="entry name" value="GAF"/>
    <property type="match status" value="1"/>
</dbReference>
<dbReference type="PANTHER" id="PTHR44688">
    <property type="entry name" value="DNA-BINDING TRANSCRIPTIONAL ACTIVATOR DEVR_DOSR"/>
    <property type="match status" value="1"/>
</dbReference>
<dbReference type="InterPro" id="IPR016032">
    <property type="entry name" value="Sig_transdc_resp-reg_C-effctor"/>
</dbReference>
<dbReference type="Proteomes" id="UP001247620">
    <property type="component" value="Unassembled WGS sequence"/>
</dbReference>
<protein>
    <submittedName>
        <fullName evidence="5">DNA-binding CsgD family transcriptional regulator</fullName>
    </submittedName>
</protein>
<keyword evidence="2 5" id="KW-0238">DNA-binding</keyword>
<organism evidence="5 6">
    <name type="scientific">Mucilaginibacter pocheonensis</name>
    <dbReference type="NCBI Taxonomy" id="398050"/>
    <lineage>
        <taxon>Bacteria</taxon>
        <taxon>Pseudomonadati</taxon>
        <taxon>Bacteroidota</taxon>
        <taxon>Sphingobacteriia</taxon>
        <taxon>Sphingobacteriales</taxon>
        <taxon>Sphingobacteriaceae</taxon>
        <taxon>Mucilaginibacter</taxon>
    </lineage>
</organism>
<evidence type="ECO:0000313" key="5">
    <source>
        <dbReference type="EMBL" id="MDR6940922.1"/>
    </source>
</evidence>
<evidence type="ECO:0000256" key="3">
    <source>
        <dbReference type="ARBA" id="ARBA00023163"/>
    </source>
</evidence>
<dbReference type="InterPro" id="IPR000792">
    <property type="entry name" value="Tscrpt_reg_LuxR_C"/>
</dbReference>
<evidence type="ECO:0000256" key="1">
    <source>
        <dbReference type="ARBA" id="ARBA00023015"/>
    </source>
</evidence>
<dbReference type="CDD" id="cd06170">
    <property type="entry name" value="LuxR_C_like"/>
    <property type="match status" value="1"/>
</dbReference>
<evidence type="ECO:0000256" key="2">
    <source>
        <dbReference type="ARBA" id="ARBA00023125"/>
    </source>
</evidence>
<dbReference type="InterPro" id="IPR036388">
    <property type="entry name" value="WH-like_DNA-bd_sf"/>
</dbReference>
<comment type="caution">
    <text evidence="5">The sequence shown here is derived from an EMBL/GenBank/DDBJ whole genome shotgun (WGS) entry which is preliminary data.</text>
</comment>
<evidence type="ECO:0000313" key="6">
    <source>
        <dbReference type="Proteomes" id="UP001247620"/>
    </source>
</evidence>
<gene>
    <name evidence="5" type="ORF">J2W55_000750</name>
</gene>
<evidence type="ECO:0000259" key="4">
    <source>
        <dbReference type="PROSITE" id="PS50043"/>
    </source>
</evidence>
<dbReference type="InterPro" id="IPR003018">
    <property type="entry name" value="GAF"/>
</dbReference>
<accession>A0ABU1T6B1</accession>
<feature type="domain" description="HTH luxR-type" evidence="4">
    <location>
        <begin position="189"/>
        <end position="254"/>
    </location>
</feature>
<keyword evidence="1" id="KW-0805">Transcription regulation</keyword>
<dbReference type="SMART" id="SM00421">
    <property type="entry name" value="HTH_LUXR"/>
    <property type="match status" value="1"/>
</dbReference>
<dbReference type="PROSITE" id="PS50043">
    <property type="entry name" value="HTH_LUXR_2"/>
    <property type="match status" value="1"/>
</dbReference>
<dbReference type="SUPFAM" id="SSF46894">
    <property type="entry name" value="C-terminal effector domain of the bipartite response regulators"/>
    <property type="match status" value="1"/>
</dbReference>
<dbReference type="EMBL" id="JAVDUU010000001">
    <property type="protein sequence ID" value="MDR6940922.1"/>
    <property type="molecule type" value="Genomic_DNA"/>
</dbReference>
<dbReference type="InterPro" id="IPR029016">
    <property type="entry name" value="GAF-like_dom_sf"/>
</dbReference>
<dbReference type="Pfam" id="PF00196">
    <property type="entry name" value="GerE"/>
    <property type="match status" value="1"/>
</dbReference>
<dbReference type="Gene3D" id="3.30.450.40">
    <property type="match status" value="1"/>
</dbReference>
<dbReference type="GO" id="GO:0003677">
    <property type="term" value="F:DNA binding"/>
    <property type="evidence" value="ECO:0007669"/>
    <property type="project" value="UniProtKB-KW"/>
</dbReference>